<dbReference type="InterPro" id="IPR035952">
    <property type="entry name" value="Rhomboid-like_sf"/>
</dbReference>
<dbReference type="PANTHER" id="PTHR43731">
    <property type="entry name" value="RHOMBOID PROTEASE"/>
    <property type="match status" value="1"/>
</dbReference>
<dbReference type="Gene3D" id="1.20.1540.10">
    <property type="entry name" value="Rhomboid-like"/>
    <property type="match status" value="1"/>
</dbReference>
<accession>A0ABT9IMU9</accession>
<evidence type="ECO:0000313" key="9">
    <source>
        <dbReference type="EMBL" id="MDP5226921.1"/>
    </source>
</evidence>
<feature type="transmembrane region" description="Helical" evidence="7">
    <location>
        <begin position="210"/>
        <end position="227"/>
    </location>
</feature>
<evidence type="ECO:0000256" key="4">
    <source>
        <dbReference type="ARBA" id="ARBA00022801"/>
    </source>
</evidence>
<feature type="transmembrane region" description="Helical" evidence="7">
    <location>
        <begin position="179"/>
        <end position="198"/>
    </location>
</feature>
<dbReference type="EMBL" id="JAVALS010000003">
    <property type="protein sequence ID" value="MDP5226921.1"/>
    <property type="molecule type" value="Genomic_DNA"/>
</dbReference>
<evidence type="ECO:0000256" key="3">
    <source>
        <dbReference type="ARBA" id="ARBA00022692"/>
    </source>
</evidence>
<proteinExistence type="inferred from homology"/>
<name>A0ABT9IMU9_9MICC</name>
<dbReference type="GO" id="GO:0008233">
    <property type="term" value="F:peptidase activity"/>
    <property type="evidence" value="ECO:0007669"/>
    <property type="project" value="UniProtKB-KW"/>
</dbReference>
<dbReference type="InterPro" id="IPR022764">
    <property type="entry name" value="Peptidase_S54_rhomboid_dom"/>
</dbReference>
<keyword evidence="10" id="KW-1185">Reference proteome</keyword>
<comment type="similarity">
    <text evidence="2">Belongs to the peptidase S54 family.</text>
</comment>
<protein>
    <submittedName>
        <fullName evidence="9">Rhomboid family intramembrane serine protease</fullName>
    </submittedName>
</protein>
<gene>
    <name evidence="9" type="ORF">Q9R02_07145</name>
</gene>
<feature type="transmembrane region" description="Helical" evidence="7">
    <location>
        <begin position="121"/>
        <end position="143"/>
    </location>
</feature>
<keyword evidence="4" id="KW-0378">Hydrolase</keyword>
<dbReference type="Pfam" id="PF01694">
    <property type="entry name" value="Rhomboid"/>
    <property type="match status" value="1"/>
</dbReference>
<dbReference type="Proteomes" id="UP001232725">
    <property type="component" value="Unassembled WGS sequence"/>
</dbReference>
<feature type="transmembrane region" description="Helical" evidence="7">
    <location>
        <begin position="75"/>
        <end position="94"/>
    </location>
</feature>
<feature type="transmembrane region" description="Helical" evidence="7">
    <location>
        <begin position="233"/>
        <end position="250"/>
    </location>
</feature>
<dbReference type="GO" id="GO:0006508">
    <property type="term" value="P:proteolysis"/>
    <property type="evidence" value="ECO:0007669"/>
    <property type="project" value="UniProtKB-KW"/>
</dbReference>
<evidence type="ECO:0000256" key="2">
    <source>
        <dbReference type="ARBA" id="ARBA00009045"/>
    </source>
</evidence>
<evidence type="ECO:0000256" key="7">
    <source>
        <dbReference type="SAM" id="Phobius"/>
    </source>
</evidence>
<comment type="subcellular location">
    <subcellularLocation>
        <location evidence="1">Membrane</location>
        <topology evidence="1">Multi-pass membrane protein</topology>
    </subcellularLocation>
</comment>
<keyword evidence="3 7" id="KW-0812">Transmembrane</keyword>
<reference evidence="9 10" key="1">
    <citation type="submission" date="2023-08" db="EMBL/GenBank/DDBJ databases">
        <title>Arthrobacter horti sp. nov., isolated from forest soil.</title>
        <authorList>
            <person name="Park M."/>
        </authorList>
    </citation>
    <scope>NUCLEOTIDE SEQUENCE [LARGE SCALE GENOMIC DNA]</scope>
    <source>
        <strain evidence="9 10">YJM1</strain>
    </source>
</reference>
<sequence length="283" mass="30033">MSFGTPAAEEAPVCPRHPDRVSYVRCQRCGRPACPECQRPAAVGVQCVDCVREARAAAPRARGVFGGRAARGRPVVTWSIIGLCVAVYVLQLAIPGDYVFQNFAFANMAAVDEPWRMLTSAFLHSQSNILHLGLNMYTLWIFGQMLEPLLGRARFLALYLISAVGGSVGYMLLTPVTSNVGVIGASGAIFGLFGAALLIQRRMGGAMTQLWVLLAINLAFGFMVPGIAWQAHLGGLATGAACAGILVGSGHTRRPAVLQWAGLAVVVIALALLTVWRDASTVI</sequence>
<evidence type="ECO:0000256" key="6">
    <source>
        <dbReference type="ARBA" id="ARBA00023136"/>
    </source>
</evidence>
<feature type="transmembrane region" description="Helical" evidence="7">
    <location>
        <begin position="257"/>
        <end position="276"/>
    </location>
</feature>
<dbReference type="PANTHER" id="PTHR43731:SF14">
    <property type="entry name" value="PRESENILIN-ASSOCIATED RHOMBOID-LIKE PROTEIN, MITOCHONDRIAL"/>
    <property type="match status" value="1"/>
</dbReference>
<evidence type="ECO:0000256" key="1">
    <source>
        <dbReference type="ARBA" id="ARBA00004141"/>
    </source>
</evidence>
<organism evidence="9 10">
    <name type="scientific">Arthrobacter horti</name>
    <dbReference type="NCBI Taxonomy" id="3068273"/>
    <lineage>
        <taxon>Bacteria</taxon>
        <taxon>Bacillati</taxon>
        <taxon>Actinomycetota</taxon>
        <taxon>Actinomycetes</taxon>
        <taxon>Micrococcales</taxon>
        <taxon>Micrococcaceae</taxon>
        <taxon>Arthrobacter</taxon>
    </lineage>
</organism>
<evidence type="ECO:0000256" key="5">
    <source>
        <dbReference type="ARBA" id="ARBA00022989"/>
    </source>
</evidence>
<comment type="caution">
    <text evidence="9">The sequence shown here is derived from an EMBL/GenBank/DDBJ whole genome shotgun (WGS) entry which is preliminary data.</text>
</comment>
<keyword evidence="6 7" id="KW-0472">Membrane</keyword>
<feature type="transmembrane region" description="Helical" evidence="7">
    <location>
        <begin position="155"/>
        <end position="173"/>
    </location>
</feature>
<dbReference type="InterPro" id="IPR050925">
    <property type="entry name" value="Rhomboid_protease_S54"/>
</dbReference>
<keyword evidence="9" id="KW-0645">Protease</keyword>
<dbReference type="SUPFAM" id="SSF144091">
    <property type="entry name" value="Rhomboid-like"/>
    <property type="match status" value="1"/>
</dbReference>
<keyword evidence="5 7" id="KW-1133">Transmembrane helix</keyword>
<evidence type="ECO:0000259" key="8">
    <source>
        <dbReference type="Pfam" id="PF01694"/>
    </source>
</evidence>
<evidence type="ECO:0000313" key="10">
    <source>
        <dbReference type="Proteomes" id="UP001232725"/>
    </source>
</evidence>
<feature type="domain" description="Peptidase S54 rhomboid" evidence="8">
    <location>
        <begin position="113"/>
        <end position="247"/>
    </location>
</feature>